<protein>
    <recommendedName>
        <fullName evidence="8">3-methyl-2-oxobutanoate hydroxymethyltransferase</fullName>
        <ecNumber evidence="8">2.1.2.11</ecNumber>
    </recommendedName>
    <alternativeName>
        <fullName evidence="8">Ketopantoate hydroxymethyltransferase</fullName>
        <shortName evidence="8">KPHMT</shortName>
    </alternativeName>
</protein>
<comment type="similarity">
    <text evidence="2 8">Belongs to the PanB family.</text>
</comment>
<dbReference type="GO" id="GO:0000287">
    <property type="term" value="F:magnesium ion binding"/>
    <property type="evidence" value="ECO:0007669"/>
    <property type="project" value="TreeGrafter"/>
</dbReference>
<dbReference type="GO" id="GO:0032259">
    <property type="term" value="P:methylation"/>
    <property type="evidence" value="ECO:0007669"/>
    <property type="project" value="UniProtKB-KW"/>
</dbReference>
<sequence>MPDITLTTLLEHKARGEKITMLTCYDATFAATSCAAGIETLLVGDSLGMVLQGRDSTLPVTIEDVAYHTASVKRGNRGALIVADLPFMATASLEEIYRQSAMLMRAGAHMVKLEGGDWLCEAVTGLAQRGIPACIHLGLTPQSVNVFGGYKVQGRDAEAAARLKADAQALEQAGAAMLLLECVPGSLAAEVTAAAAVPVIGIGAGPDTDGQVLVLHDMLGMSLTGFTPKFVRNFMPEAGSIEGAIAAYADAVKQGRFPAPEHEFKA</sequence>
<dbReference type="GO" id="GO:0008168">
    <property type="term" value="F:methyltransferase activity"/>
    <property type="evidence" value="ECO:0007669"/>
    <property type="project" value="UniProtKB-KW"/>
</dbReference>
<dbReference type="PIRSF" id="PIRSF000388">
    <property type="entry name" value="Pantoate_hydroxy_MeTrfase"/>
    <property type="match status" value="1"/>
</dbReference>
<dbReference type="PANTHER" id="PTHR20881">
    <property type="entry name" value="3-METHYL-2-OXOBUTANOATE HYDROXYMETHYLTRANSFERASE"/>
    <property type="match status" value="1"/>
</dbReference>
<dbReference type="GO" id="GO:0003864">
    <property type="term" value="F:3-methyl-2-oxobutanoate hydroxymethyltransferase activity"/>
    <property type="evidence" value="ECO:0007669"/>
    <property type="project" value="UniProtKB-UniRule"/>
</dbReference>
<dbReference type="PANTHER" id="PTHR20881:SF0">
    <property type="entry name" value="3-METHYL-2-OXOBUTANOATE HYDROXYMETHYLTRANSFERASE"/>
    <property type="match status" value="1"/>
</dbReference>
<keyword evidence="4 8" id="KW-0566">Pantothenate biosynthesis</keyword>
<keyword evidence="12" id="KW-0489">Methyltransferase</keyword>
<comment type="caution">
    <text evidence="12">The sequence shown here is derived from an EMBL/GenBank/DDBJ whole genome shotgun (WGS) entry which is preliminary data.</text>
</comment>
<evidence type="ECO:0000256" key="4">
    <source>
        <dbReference type="ARBA" id="ARBA00022655"/>
    </source>
</evidence>
<comment type="subunit">
    <text evidence="3 8">Homodecamer; pentamer of dimers.</text>
</comment>
<evidence type="ECO:0000313" key="13">
    <source>
        <dbReference type="Proteomes" id="UP000294575"/>
    </source>
</evidence>
<dbReference type="InterPro" id="IPR040442">
    <property type="entry name" value="Pyrv_kinase-like_dom_sf"/>
</dbReference>
<organism evidence="12 13">
    <name type="scientific">Thiopseudomonas denitrificans</name>
    <dbReference type="NCBI Taxonomy" id="1501432"/>
    <lineage>
        <taxon>Bacteria</taxon>
        <taxon>Pseudomonadati</taxon>
        <taxon>Pseudomonadota</taxon>
        <taxon>Gammaproteobacteria</taxon>
        <taxon>Pseudomonadales</taxon>
        <taxon>Pseudomonadaceae</taxon>
        <taxon>Thiopseudomonas</taxon>
    </lineage>
</organism>
<keyword evidence="8 11" id="KW-0460">Magnesium</keyword>
<gene>
    <name evidence="8" type="primary">panB</name>
    <name evidence="12" type="ORF">DFQ45_10243</name>
</gene>
<reference evidence="12 13" key="1">
    <citation type="submission" date="2019-03" db="EMBL/GenBank/DDBJ databases">
        <title>Genomic Encyclopedia of Type Strains, Phase IV (KMG-IV): sequencing the most valuable type-strain genomes for metagenomic binning, comparative biology and taxonomic classification.</title>
        <authorList>
            <person name="Goeker M."/>
        </authorList>
    </citation>
    <scope>NUCLEOTIDE SEQUENCE [LARGE SCALE GENOMIC DNA]</scope>
    <source>
        <strain evidence="12 13">DSM 28679</strain>
    </source>
</reference>
<keyword evidence="5 8" id="KW-0808">Transferase</keyword>
<evidence type="ECO:0000256" key="3">
    <source>
        <dbReference type="ARBA" id="ARBA00011424"/>
    </source>
</evidence>
<comment type="function">
    <text evidence="7 8">Catalyzes the reversible reaction in which hydroxymethyl group from 5,10-methylenetetrahydrofolate is transferred onto alpha-ketoisovalerate to form ketopantoate.</text>
</comment>
<dbReference type="InterPro" id="IPR015813">
    <property type="entry name" value="Pyrv/PenolPyrv_kinase-like_dom"/>
</dbReference>
<keyword evidence="8" id="KW-0963">Cytoplasm</keyword>
<keyword evidence="13" id="KW-1185">Reference proteome</keyword>
<evidence type="ECO:0000256" key="6">
    <source>
        <dbReference type="ARBA" id="ARBA00022723"/>
    </source>
</evidence>
<dbReference type="HAMAP" id="MF_00156">
    <property type="entry name" value="PanB"/>
    <property type="match status" value="1"/>
</dbReference>
<dbReference type="Pfam" id="PF02548">
    <property type="entry name" value="Pantoate_transf"/>
    <property type="match status" value="1"/>
</dbReference>
<evidence type="ECO:0000256" key="8">
    <source>
        <dbReference type="HAMAP-Rule" id="MF_00156"/>
    </source>
</evidence>
<dbReference type="EMBL" id="SNYK01000002">
    <property type="protein sequence ID" value="TDQ39355.1"/>
    <property type="molecule type" value="Genomic_DNA"/>
</dbReference>
<feature type="active site" description="Proton acceptor" evidence="8 9">
    <location>
        <position position="181"/>
    </location>
</feature>
<dbReference type="GO" id="GO:0005737">
    <property type="term" value="C:cytoplasm"/>
    <property type="evidence" value="ECO:0007669"/>
    <property type="project" value="UniProtKB-SubCell"/>
</dbReference>
<evidence type="ECO:0000256" key="2">
    <source>
        <dbReference type="ARBA" id="ARBA00008676"/>
    </source>
</evidence>
<dbReference type="CDD" id="cd06557">
    <property type="entry name" value="KPHMT-like"/>
    <property type="match status" value="1"/>
</dbReference>
<feature type="binding site" evidence="8 10">
    <location>
        <position position="112"/>
    </location>
    <ligand>
        <name>3-methyl-2-oxobutanoate</name>
        <dbReference type="ChEBI" id="CHEBI:11851"/>
    </ligand>
</feature>
<dbReference type="AlphaFoldDB" id="A0A4R6U4H4"/>
<comment type="catalytic activity">
    <reaction evidence="8">
        <text>(6R)-5,10-methylene-5,6,7,8-tetrahydrofolate + 3-methyl-2-oxobutanoate + H2O = 2-dehydropantoate + (6S)-5,6,7,8-tetrahydrofolate</text>
        <dbReference type="Rhea" id="RHEA:11824"/>
        <dbReference type="ChEBI" id="CHEBI:11561"/>
        <dbReference type="ChEBI" id="CHEBI:11851"/>
        <dbReference type="ChEBI" id="CHEBI:15377"/>
        <dbReference type="ChEBI" id="CHEBI:15636"/>
        <dbReference type="ChEBI" id="CHEBI:57453"/>
        <dbReference type="EC" id="2.1.2.11"/>
    </reaction>
</comment>
<dbReference type="UniPathway" id="UPA00028">
    <property type="reaction ID" value="UER00003"/>
</dbReference>
<name>A0A4R6U4H4_9GAMM</name>
<dbReference type="EC" id="2.1.2.11" evidence="8"/>
<evidence type="ECO:0000256" key="9">
    <source>
        <dbReference type="PIRSR" id="PIRSR000388-1"/>
    </source>
</evidence>
<comment type="cofactor">
    <cofactor evidence="8 11">
        <name>Mg(2+)</name>
        <dbReference type="ChEBI" id="CHEBI:18420"/>
    </cofactor>
    <text evidence="8 11">Binds 1 Mg(2+) ion per subunit.</text>
</comment>
<dbReference type="GO" id="GO:0015940">
    <property type="term" value="P:pantothenate biosynthetic process"/>
    <property type="evidence" value="ECO:0007669"/>
    <property type="project" value="UniProtKB-UniRule"/>
</dbReference>
<keyword evidence="6 8" id="KW-0479">Metal-binding</keyword>
<evidence type="ECO:0000256" key="11">
    <source>
        <dbReference type="PIRSR" id="PIRSR000388-3"/>
    </source>
</evidence>
<dbReference type="Proteomes" id="UP000294575">
    <property type="component" value="Unassembled WGS sequence"/>
</dbReference>
<evidence type="ECO:0000256" key="5">
    <source>
        <dbReference type="ARBA" id="ARBA00022679"/>
    </source>
</evidence>
<feature type="binding site" evidence="8 11">
    <location>
        <position position="84"/>
    </location>
    <ligand>
        <name>Mg(2+)</name>
        <dbReference type="ChEBI" id="CHEBI:18420"/>
    </ligand>
</feature>
<feature type="binding site" evidence="8 11">
    <location>
        <position position="114"/>
    </location>
    <ligand>
        <name>Mg(2+)</name>
        <dbReference type="ChEBI" id="CHEBI:18420"/>
    </ligand>
</feature>
<comment type="subcellular location">
    <subcellularLocation>
        <location evidence="8">Cytoplasm</location>
    </subcellularLocation>
</comment>
<evidence type="ECO:0000256" key="7">
    <source>
        <dbReference type="ARBA" id="ARBA00056497"/>
    </source>
</evidence>
<dbReference type="OrthoDB" id="9781789at2"/>
<accession>A0A4R6U4H4</accession>
<feature type="binding site" evidence="8 10">
    <location>
        <position position="84"/>
    </location>
    <ligand>
        <name>3-methyl-2-oxobutanoate</name>
        <dbReference type="ChEBI" id="CHEBI:11851"/>
    </ligand>
</feature>
<dbReference type="FunFam" id="3.20.20.60:FF:000003">
    <property type="entry name" value="3-methyl-2-oxobutanoate hydroxymethyltransferase"/>
    <property type="match status" value="1"/>
</dbReference>
<proteinExistence type="inferred from homology"/>
<dbReference type="InterPro" id="IPR003700">
    <property type="entry name" value="Pantoate_hydroxy_MeTrfase"/>
</dbReference>
<dbReference type="SUPFAM" id="SSF51621">
    <property type="entry name" value="Phosphoenolpyruvate/pyruvate domain"/>
    <property type="match status" value="1"/>
</dbReference>
<feature type="binding site" evidence="8 11">
    <location>
        <position position="45"/>
    </location>
    <ligand>
        <name>Mg(2+)</name>
        <dbReference type="ChEBI" id="CHEBI:18420"/>
    </ligand>
</feature>
<evidence type="ECO:0000256" key="10">
    <source>
        <dbReference type="PIRSR" id="PIRSR000388-2"/>
    </source>
</evidence>
<comment type="pathway">
    <text evidence="1 8">Cofactor biosynthesis; (R)-pantothenate biosynthesis; (R)-pantoate from 3-methyl-2-oxobutanoate: step 1/2.</text>
</comment>
<dbReference type="NCBIfam" id="NF001452">
    <property type="entry name" value="PRK00311.1"/>
    <property type="match status" value="1"/>
</dbReference>
<dbReference type="NCBIfam" id="TIGR00222">
    <property type="entry name" value="panB"/>
    <property type="match status" value="1"/>
</dbReference>
<dbReference type="RefSeq" id="WP_101497502.1">
    <property type="nucleotide sequence ID" value="NZ_LNJZ01000009.1"/>
</dbReference>
<feature type="binding site" evidence="8 10">
    <location>
        <begin position="45"/>
        <end position="46"/>
    </location>
    <ligand>
        <name>3-methyl-2-oxobutanoate</name>
        <dbReference type="ChEBI" id="CHEBI:11851"/>
    </ligand>
</feature>
<dbReference type="Gene3D" id="3.20.20.60">
    <property type="entry name" value="Phosphoenolpyruvate-binding domains"/>
    <property type="match status" value="1"/>
</dbReference>
<evidence type="ECO:0000256" key="1">
    <source>
        <dbReference type="ARBA" id="ARBA00005033"/>
    </source>
</evidence>
<evidence type="ECO:0000313" key="12">
    <source>
        <dbReference type="EMBL" id="TDQ39355.1"/>
    </source>
</evidence>